<dbReference type="Pfam" id="PF03704">
    <property type="entry name" value="BTAD"/>
    <property type="match status" value="1"/>
</dbReference>
<gene>
    <name evidence="7" type="ORF">GCM10009681_54060</name>
</gene>
<feature type="DNA-binding region" description="OmpR/PhoB-type" evidence="5">
    <location>
        <begin position="1"/>
        <end position="98"/>
    </location>
</feature>
<dbReference type="InterPro" id="IPR027417">
    <property type="entry name" value="P-loop_NTPase"/>
</dbReference>
<evidence type="ECO:0000256" key="2">
    <source>
        <dbReference type="ARBA" id="ARBA00023015"/>
    </source>
</evidence>
<dbReference type="InterPro" id="IPR051677">
    <property type="entry name" value="AfsR-DnrI-RedD_regulator"/>
</dbReference>
<dbReference type="SUPFAM" id="SSF52540">
    <property type="entry name" value="P-loop containing nucleoside triphosphate hydrolases"/>
    <property type="match status" value="1"/>
</dbReference>
<dbReference type="InterPro" id="IPR001867">
    <property type="entry name" value="OmpR/PhoB-type_DNA-bd"/>
</dbReference>
<keyword evidence="2" id="KW-0805">Transcription regulation</keyword>
<dbReference type="Gene3D" id="1.10.10.10">
    <property type="entry name" value="Winged helix-like DNA-binding domain superfamily/Winged helix DNA-binding domain"/>
    <property type="match status" value="1"/>
</dbReference>
<name>A0ABN2L5F4_9ACTN</name>
<dbReference type="Proteomes" id="UP001500655">
    <property type="component" value="Unassembled WGS sequence"/>
</dbReference>
<dbReference type="InterPro" id="IPR005158">
    <property type="entry name" value="BTAD"/>
</dbReference>
<dbReference type="PROSITE" id="PS51755">
    <property type="entry name" value="OMPR_PHOB"/>
    <property type="match status" value="1"/>
</dbReference>
<organism evidence="7 8">
    <name type="scientific">Luedemannella helvata</name>
    <dbReference type="NCBI Taxonomy" id="349315"/>
    <lineage>
        <taxon>Bacteria</taxon>
        <taxon>Bacillati</taxon>
        <taxon>Actinomycetota</taxon>
        <taxon>Actinomycetes</taxon>
        <taxon>Micromonosporales</taxon>
        <taxon>Micromonosporaceae</taxon>
        <taxon>Luedemannella</taxon>
    </lineage>
</organism>
<protein>
    <submittedName>
        <fullName evidence="7">BTAD domain-containing putative transcriptional regulator</fullName>
    </submittedName>
</protein>
<evidence type="ECO:0000313" key="8">
    <source>
        <dbReference type="Proteomes" id="UP001500655"/>
    </source>
</evidence>
<keyword evidence="8" id="KW-1185">Reference proteome</keyword>
<feature type="domain" description="OmpR/PhoB-type" evidence="6">
    <location>
        <begin position="1"/>
        <end position="98"/>
    </location>
</feature>
<dbReference type="SMART" id="SM01043">
    <property type="entry name" value="BTAD"/>
    <property type="match status" value="1"/>
</dbReference>
<evidence type="ECO:0000256" key="3">
    <source>
        <dbReference type="ARBA" id="ARBA00023125"/>
    </source>
</evidence>
<dbReference type="PANTHER" id="PTHR35807">
    <property type="entry name" value="TRANSCRIPTIONAL REGULATOR REDD-RELATED"/>
    <property type="match status" value="1"/>
</dbReference>
<dbReference type="InterPro" id="IPR011990">
    <property type="entry name" value="TPR-like_helical_dom_sf"/>
</dbReference>
<keyword evidence="3 5" id="KW-0238">DNA-binding</keyword>
<comment type="similarity">
    <text evidence="1">Belongs to the AfsR/DnrI/RedD regulatory family.</text>
</comment>
<evidence type="ECO:0000259" key="6">
    <source>
        <dbReference type="PROSITE" id="PS51755"/>
    </source>
</evidence>
<dbReference type="PANTHER" id="PTHR35807:SF1">
    <property type="entry name" value="TRANSCRIPTIONAL REGULATOR REDD"/>
    <property type="match status" value="1"/>
</dbReference>
<dbReference type="Pfam" id="PF13424">
    <property type="entry name" value="TPR_12"/>
    <property type="match status" value="1"/>
</dbReference>
<comment type="caution">
    <text evidence="7">The sequence shown here is derived from an EMBL/GenBank/DDBJ whole genome shotgun (WGS) entry which is preliminary data.</text>
</comment>
<dbReference type="CDD" id="cd15831">
    <property type="entry name" value="BTAD"/>
    <property type="match status" value="1"/>
</dbReference>
<evidence type="ECO:0000256" key="4">
    <source>
        <dbReference type="ARBA" id="ARBA00023163"/>
    </source>
</evidence>
<dbReference type="Gene3D" id="1.25.40.10">
    <property type="entry name" value="Tetratricopeptide repeat domain"/>
    <property type="match status" value="2"/>
</dbReference>
<dbReference type="InterPro" id="IPR016032">
    <property type="entry name" value="Sig_transdc_resp-reg_C-effctor"/>
</dbReference>
<accession>A0ABN2L5F4</accession>
<dbReference type="SUPFAM" id="SSF48452">
    <property type="entry name" value="TPR-like"/>
    <property type="match status" value="2"/>
</dbReference>
<sequence>MTPANNPNVEIQLLGPVAAYADDAPIPLGPRKRRYLLGLLALEVNRALPVERLIDLMWPLDPPRTAVHAVRVCASDLRAALQGRAEVEAVDGGYLLRADPAAIDAHRFRSLVASANGTGDDLRKVPLLDEALALWRGDPLAGVVPVAVRDQVCQGLTEARLAAADDRADALLRLGRHAELLHELTATVGAQPLRERPAAQLMLALYRAGRVPEALEAFEAHRRILADELGLDPGPDLERLRLGILSRDPALDRPASRPMQLPAAIRGFAGRDADLATLDDLHAGGVHLVTISGTAGVGKTSLALHWAHRRADRFPDGVLHANLRGFDTTGPVPVINVLRDFLTALGVAPPEGTDALAAALRSRLSGRRLLMVLDNAGSAEQVRPLLPGTPGCLVLVTSRNDLTGLVAADGAVPVPLDLPSVAGARRMLALRLGAKVDADPAAADDLIAACARLPLALAVVAARAATSGLSLRELAVELADLDAFGDGDPVTDVRAVLSWSYRAVGGPARRMFRLLGLRPGPSFTVAAAASAAGVTPGEAGRLLRELASANLISCGPRFANHDLLFWYAAELAAADPDAAVGRRRLLDHYLHSAHANAGVLDVFRDPLSLPPPVDDVPLDLVEDDAAALAWFTAEYQALVNAVSVAADAGLDEHCWQLACVLTEVFERLGRWEDWAAVHEAGLAAARRAGDRAAQARCLAGSGRAAMWLRSWEAAHERLREALIMYAEVGDLDGLARTHHNIGYLIEHQGGDLAGALRHSQKALDLFRACGDEPGEARALNAVGWYETLLGRPADAVVHCRTALDLLRRLGDRRTEAFTTDSLAHAYLAQGEVRRAVDCLEDAVATMVALGDLFHEAELADHLGDAYARLGDTDAADRAWRRALGRLDGLGHARAATIRDKLSRPCSPSC</sequence>
<evidence type="ECO:0000256" key="5">
    <source>
        <dbReference type="PROSITE-ProRule" id="PRU01091"/>
    </source>
</evidence>
<dbReference type="SMART" id="SM00862">
    <property type="entry name" value="Trans_reg_C"/>
    <property type="match status" value="1"/>
</dbReference>
<reference evidence="7 8" key="1">
    <citation type="journal article" date="2019" name="Int. J. Syst. Evol. Microbiol.">
        <title>The Global Catalogue of Microorganisms (GCM) 10K type strain sequencing project: providing services to taxonomists for standard genome sequencing and annotation.</title>
        <authorList>
            <consortium name="The Broad Institute Genomics Platform"/>
            <consortium name="The Broad Institute Genome Sequencing Center for Infectious Disease"/>
            <person name="Wu L."/>
            <person name="Ma J."/>
        </authorList>
    </citation>
    <scope>NUCLEOTIDE SEQUENCE [LARGE SCALE GENOMIC DNA]</scope>
    <source>
        <strain evidence="7 8">JCM 13249</strain>
    </source>
</reference>
<dbReference type="PRINTS" id="PR00364">
    <property type="entry name" value="DISEASERSIST"/>
</dbReference>
<dbReference type="SUPFAM" id="SSF46894">
    <property type="entry name" value="C-terminal effector domain of the bipartite response regulators"/>
    <property type="match status" value="1"/>
</dbReference>
<evidence type="ECO:0000256" key="1">
    <source>
        <dbReference type="ARBA" id="ARBA00005820"/>
    </source>
</evidence>
<dbReference type="EMBL" id="BAAALS010000044">
    <property type="protein sequence ID" value="GAA1775749.1"/>
    <property type="molecule type" value="Genomic_DNA"/>
</dbReference>
<dbReference type="InterPro" id="IPR036388">
    <property type="entry name" value="WH-like_DNA-bd_sf"/>
</dbReference>
<evidence type="ECO:0000313" key="7">
    <source>
        <dbReference type="EMBL" id="GAA1775749.1"/>
    </source>
</evidence>
<proteinExistence type="inferred from homology"/>
<keyword evidence="4" id="KW-0804">Transcription</keyword>